<reference evidence="15 16" key="1">
    <citation type="submission" date="2018-10" db="EMBL/GenBank/DDBJ databases">
        <authorList>
            <person name="Zhang X."/>
        </authorList>
    </citation>
    <scope>NUCLEOTIDE SEQUENCE [LARGE SCALE GENOMIC DNA]</scope>
    <source>
        <strain evidence="15 16">SK-G1</strain>
    </source>
</reference>
<protein>
    <recommendedName>
        <fullName evidence="11">ATP-dependent DNA helicase</fullName>
        <ecNumber evidence="11">5.6.2.4</ecNumber>
    </recommendedName>
</protein>
<dbReference type="RefSeq" id="WP_122014198.1">
    <property type="nucleotide sequence ID" value="NZ_CP033169.1"/>
</dbReference>
<evidence type="ECO:0000256" key="8">
    <source>
        <dbReference type="ARBA" id="ARBA00034617"/>
    </source>
</evidence>
<evidence type="ECO:0000256" key="6">
    <source>
        <dbReference type="ARBA" id="ARBA00023125"/>
    </source>
</evidence>
<evidence type="ECO:0000313" key="16">
    <source>
        <dbReference type="Proteomes" id="UP000280960"/>
    </source>
</evidence>
<evidence type="ECO:0000256" key="2">
    <source>
        <dbReference type="ARBA" id="ARBA00022741"/>
    </source>
</evidence>
<keyword evidence="16" id="KW-1185">Reference proteome</keyword>
<dbReference type="GO" id="GO:0006260">
    <property type="term" value="P:DNA replication"/>
    <property type="evidence" value="ECO:0007669"/>
    <property type="project" value="InterPro"/>
</dbReference>
<name>A0A3G2R339_9FIRM</name>
<keyword evidence="4 10" id="KW-0347">Helicase</keyword>
<dbReference type="FunFam" id="1.10.10.160:FF:000001">
    <property type="entry name" value="ATP-dependent DNA helicase"/>
    <property type="match status" value="1"/>
</dbReference>
<dbReference type="Gene3D" id="1.10.10.160">
    <property type="match status" value="1"/>
</dbReference>
<comment type="catalytic activity">
    <reaction evidence="9 11">
        <text>ATP + H2O = ADP + phosphate + H(+)</text>
        <dbReference type="Rhea" id="RHEA:13065"/>
        <dbReference type="ChEBI" id="CHEBI:15377"/>
        <dbReference type="ChEBI" id="CHEBI:15378"/>
        <dbReference type="ChEBI" id="CHEBI:30616"/>
        <dbReference type="ChEBI" id="CHEBI:43474"/>
        <dbReference type="ChEBI" id="CHEBI:456216"/>
        <dbReference type="EC" id="5.6.2.4"/>
    </reaction>
</comment>
<dbReference type="InterPro" id="IPR027417">
    <property type="entry name" value="P-loop_NTPase"/>
</dbReference>
<keyword evidence="3 10" id="KW-0378">Hydrolase</keyword>
<evidence type="ECO:0000313" key="15">
    <source>
        <dbReference type="EMBL" id="AYO29860.1"/>
    </source>
</evidence>
<dbReference type="InterPro" id="IPR014016">
    <property type="entry name" value="UvrD-like_ATP-bd"/>
</dbReference>
<evidence type="ECO:0000256" key="9">
    <source>
        <dbReference type="ARBA" id="ARBA00048988"/>
    </source>
</evidence>
<evidence type="ECO:0000256" key="12">
    <source>
        <dbReference type="SAM" id="MobiDB-lite"/>
    </source>
</evidence>
<evidence type="ECO:0000256" key="5">
    <source>
        <dbReference type="ARBA" id="ARBA00022840"/>
    </source>
</evidence>
<dbReference type="AlphaFoldDB" id="A0A3G2R339"/>
<dbReference type="FunFam" id="1.10.486.10:FF:000003">
    <property type="entry name" value="ATP-dependent DNA helicase"/>
    <property type="match status" value="1"/>
</dbReference>
<gene>
    <name evidence="15" type="primary">pcrA</name>
    <name evidence="15" type="ORF">D2962_03895</name>
</gene>
<accession>A0A3G2R339</accession>
<keyword evidence="6 11" id="KW-0238">DNA-binding</keyword>
<dbReference type="PANTHER" id="PTHR11070">
    <property type="entry name" value="UVRD / RECB / PCRA DNA HELICASE FAMILY MEMBER"/>
    <property type="match status" value="1"/>
</dbReference>
<dbReference type="InterPro" id="IPR013986">
    <property type="entry name" value="DExx_box_DNA_helicase_dom_sf"/>
</dbReference>
<dbReference type="InterPro" id="IPR005751">
    <property type="entry name" value="ATP-dep_DNA_helicase_PcrA"/>
</dbReference>
<evidence type="ECO:0000256" key="7">
    <source>
        <dbReference type="ARBA" id="ARBA00023235"/>
    </source>
</evidence>
<evidence type="ECO:0000256" key="10">
    <source>
        <dbReference type="PROSITE-ProRule" id="PRU00560"/>
    </source>
</evidence>
<dbReference type="NCBIfam" id="TIGR01073">
    <property type="entry name" value="pcrA"/>
    <property type="match status" value="1"/>
</dbReference>
<evidence type="ECO:0000259" key="14">
    <source>
        <dbReference type="PROSITE" id="PS51217"/>
    </source>
</evidence>
<dbReference type="GO" id="GO:0043138">
    <property type="term" value="F:3'-5' DNA helicase activity"/>
    <property type="evidence" value="ECO:0007669"/>
    <property type="project" value="UniProtKB-EC"/>
</dbReference>
<comment type="similarity">
    <text evidence="1 11">Belongs to the helicase family. UvrD subfamily.</text>
</comment>
<feature type="domain" description="UvrD-like helicase ATP-binding" evidence="13">
    <location>
        <begin position="5"/>
        <end position="283"/>
    </location>
</feature>
<dbReference type="GO" id="GO:0003677">
    <property type="term" value="F:DNA binding"/>
    <property type="evidence" value="ECO:0007669"/>
    <property type="project" value="UniProtKB-KW"/>
</dbReference>
<feature type="binding site" evidence="10">
    <location>
        <begin position="26"/>
        <end position="33"/>
    </location>
    <ligand>
        <name>ATP</name>
        <dbReference type="ChEBI" id="CHEBI:30616"/>
    </ligand>
</feature>
<dbReference type="Pfam" id="PF00580">
    <property type="entry name" value="UvrD-helicase"/>
    <property type="match status" value="1"/>
</dbReference>
<dbReference type="SUPFAM" id="SSF52540">
    <property type="entry name" value="P-loop containing nucleoside triphosphate hydrolases"/>
    <property type="match status" value="1"/>
</dbReference>
<evidence type="ECO:0000256" key="3">
    <source>
        <dbReference type="ARBA" id="ARBA00022801"/>
    </source>
</evidence>
<dbReference type="GO" id="GO:0033202">
    <property type="term" value="C:DNA helicase complex"/>
    <property type="evidence" value="ECO:0007669"/>
    <property type="project" value="TreeGrafter"/>
</dbReference>
<dbReference type="GO" id="GO:0005524">
    <property type="term" value="F:ATP binding"/>
    <property type="evidence" value="ECO:0007669"/>
    <property type="project" value="UniProtKB-UniRule"/>
</dbReference>
<sequence length="734" mass="83435">MNFLEDLNPEQKKAVTHPGGPLLVLAGAGSGKTRVLTYRVAYLIEKAGVRPENILAITFTNKAAREMKDRIEKLFPGVHGLLVSTFHSACVRFLRSDIDRLGYNRNFIIFDTQDQQVLMRECLKARNIDEKKYTPSGVLNYIGRAKDRLLTPEKCMDRAKDIRERTMAELYELYQRRLRENNAMDFDDLIMNTVELFRQNPEVLSYYRRRFSHILVDEYQDTNRAQYELVRLMAQEHRNLCVVGDDDQSIYGFRGADIRNILDFEEDFPDATVIRLEQNYRSTGNILDAANHVIDHNFGRKKKTLWTKNETGEKIRCASLEDEHEEAFFIAREIEYLIREKRLDYGDFAVLYRTNAQSRVLEEIMLKMGIPYKMVGGIRFYQRKEVKDLLAYLRVSANPSDNVSLIRIINVPRRGIGDATVNNLRAISDENGISIYEIIKRIGEFPISTSSRGKLLKFGSLLEDLMKLAKTMAVSDFMNYVLEKTGYMAELEAENTPDAISRMENLKEMVGAALEFEKRAPGGNLEDFLAEAALLSDVDDLSEAEQAVILMTLHSAKGLEFPVVFLAGMDEGIFPHSRSMLDEDELEEERRLCYVGITRAKKILYLTRAWRRNIYGNTSYYSASRFINEIPPELLEEIAPGGQGAEFKAAAARDHLDSQFMFGTRTPTAPASGGSSYSGSSGGLKPGDRVKHSKWGEGTVVDLDGMDEDAEISINFPSVGLKHLILKYAPIIKI</sequence>
<evidence type="ECO:0000256" key="11">
    <source>
        <dbReference type="RuleBase" id="RU364053"/>
    </source>
</evidence>
<dbReference type="GO" id="GO:0005829">
    <property type="term" value="C:cytosol"/>
    <property type="evidence" value="ECO:0007669"/>
    <property type="project" value="TreeGrafter"/>
</dbReference>
<evidence type="ECO:0000256" key="1">
    <source>
        <dbReference type="ARBA" id="ARBA00009922"/>
    </source>
</evidence>
<dbReference type="InterPro" id="IPR014017">
    <property type="entry name" value="DNA_helicase_UvrD-like_C"/>
</dbReference>
<keyword evidence="2 10" id="KW-0547">Nucleotide-binding</keyword>
<feature type="region of interest" description="Disordered" evidence="12">
    <location>
        <begin position="663"/>
        <end position="691"/>
    </location>
</feature>
<dbReference type="EC" id="5.6.2.4" evidence="11"/>
<dbReference type="Gene3D" id="3.40.50.300">
    <property type="entry name" value="P-loop containing nucleotide triphosphate hydrolases"/>
    <property type="match status" value="2"/>
</dbReference>
<dbReference type="Gene3D" id="1.10.486.10">
    <property type="entry name" value="PCRA, domain 4"/>
    <property type="match status" value="1"/>
</dbReference>
<keyword evidence="5 10" id="KW-0067">ATP-binding</keyword>
<dbReference type="Proteomes" id="UP000280960">
    <property type="component" value="Chromosome"/>
</dbReference>
<organism evidence="15 16">
    <name type="scientific">Biomaibacter acetigenes</name>
    <dbReference type="NCBI Taxonomy" id="2316383"/>
    <lineage>
        <taxon>Bacteria</taxon>
        <taxon>Bacillati</taxon>
        <taxon>Bacillota</taxon>
        <taxon>Clostridia</taxon>
        <taxon>Thermosediminibacterales</taxon>
        <taxon>Tepidanaerobacteraceae</taxon>
        <taxon>Biomaibacter</taxon>
    </lineage>
</organism>
<keyword evidence="7" id="KW-0413">Isomerase</keyword>
<dbReference type="GO" id="GO:0009314">
    <property type="term" value="P:response to radiation"/>
    <property type="evidence" value="ECO:0007669"/>
    <property type="project" value="UniProtKB-ARBA"/>
</dbReference>
<dbReference type="PROSITE" id="PS51217">
    <property type="entry name" value="UVRD_HELICASE_CTER"/>
    <property type="match status" value="1"/>
</dbReference>
<dbReference type="GO" id="GO:0016887">
    <property type="term" value="F:ATP hydrolysis activity"/>
    <property type="evidence" value="ECO:0007669"/>
    <property type="project" value="RHEA"/>
</dbReference>
<dbReference type="PROSITE" id="PS51198">
    <property type="entry name" value="UVRD_HELICASE_ATP_BIND"/>
    <property type="match status" value="1"/>
</dbReference>
<dbReference type="PANTHER" id="PTHR11070:SF2">
    <property type="entry name" value="ATP-DEPENDENT DNA HELICASE SRS2"/>
    <property type="match status" value="1"/>
</dbReference>
<evidence type="ECO:0000259" key="13">
    <source>
        <dbReference type="PROSITE" id="PS51198"/>
    </source>
</evidence>
<proteinExistence type="inferred from homology"/>
<dbReference type="CDD" id="cd17932">
    <property type="entry name" value="DEXQc_UvrD"/>
    <property type="match status" value="1"/>
</dbReference>
<dbReference type="Pfam" id="PF13361">
    <property type="entry name" value="UvrD_C"/>
    <property type="match status" value="1"/>
</dbReference>
<dbReference type="GO" id="GO:0000725">
    <property type="term" value="P:recombinational repair"/>
    <property type="evidence" value="ECO:0007669"/>
    <property type="project" value="TreeGrafter"/>
</dbReference>
<dbReference type="InterPro" id="IPR000212">
    <property type="entry name" value="DNA_helicase_UvrD/REP"/>
</dbReference>
<evidence type="ECO:0000256" key="4">
    <source>
        <dbReference type="ARBA" id="ARBA00022806"/>
    </source>
</evidence>
<dbReference type="EMBL" id="CP033169">
    <property type="protein sequence ID" value="AYO29860.1"/>
    <property type="molecule type" value="Genomic_DNA"/>
</dbReference>
<feature type="domain" description="UvrD-like helicase C-terminal" evidence="14">
    <location>
        <begin position="284"/>
        <end position="558"/>
    </location>
</feature>
<dbReference type="KEGG" id="bacg:D2962_03895"/>
<dbReference type="Pfam" id="PF21196">
    <property type="entry name" value="PcrA_UvrD_tudor"/>
    <property type="match status" value="1"/>
</dbReference>
<comment type="catalytic activity">
    <reaction evidence="8">
        <text>Couples ATP hydrolysis with the unwinding of duplex DNA by translocating in the 3'-5' direction.</text>
        <dbReference type="EC" id="5.6.2.4"/>
    </reaction>
</comment>